<organism evidence="3 4">
    <name type="scientific">Metabacillus niabensis</name>
    <dbReference type="NCBI Taxonomy" id="324854"/>
    <lineage>
        <taxon>Bacteria</taxon>
        <taxon>Bacillati</taxon>
        <taxon>Bacillota</taxon>
        <taxon>Bacilli</taxon>
        <taxon>Bacillales</taxon>
        <taxon>Bacillaceae</taxon>
        <taxon>Metabacillus</taxon>
    </lineage>
</organism>
<dbReference type="CDD" id="cd08899">
    <property type="entry name" value="SRPBCC_CalC_Aha1-like_6"/>
    <property type="match status" value="1"/>
</dbReference>
<dbReference type="SUPFAM" id="SSF55961">
    <property type="entry name" value="Bet v1-like"/>
    <property type="match status" value="1"/>
</dbReference>
<dbReference type="InterPro" id="IPR013538">
    <property type="entry name" value="ASHA1/2-like_C"/>
</dbReference>
<dbReference type="Pfam" id="PF08327">
    <property type="entry name" value="AHSA1"/>
    <property type="match status" value="1"/>
</dbReference>
<dbReference type="InterPro" id="IPR023393">
    <property type="entry name" value="START-like_dom_sf"/>
</dbReference>
<dbReference type="Proteomes" id="UP001232245">
    <property type="component" value="Unassembled WGS sequence"/>
</dbReference>
<reference evidence="3 4" key="1">
    <citation type="submission" date="2023-07" db="EMBL/GenBank/DDBJ databases">
        <title>Genomic Encyclopedia of Type Strains, Phase IV (KMG-IV): sequencing the most valuable type-strain genomes for metagenomic binning, comparative biology and taxonomic classification.</title>
        <authorList>
            <person name="Goeker M."/>
        </authorList>
    </citation>
    <scope>NUCLEOTIDE SEQUENCE [LARGE SCALE GENOMIC DNA]</scope>
    <source>
        <strain evidence="3 4">DSM 17723</strain>
    </source>
</reference>
<evidence type="ECO:0000256" key="1">
    <source>
        <dbReference type="ARBA" id="ARBA00006817"/>
    </source>
</evidence>
<evidence type="ECO:0000313" key="3">
    <source>
        <dbReference type="EMBL" id="MDQ0225378.1"/>
    </source>
</evidence>
<dbReference type="EMBL" id="JAUSTZ010000003">
    <property type="protein sequence ID" value="MDQ0225378.1"/>
    <property type="molecule type" value="Genomic_DNA"/>
</dbReference>
<sequence>MIAKIEKRENEYAAIFEREYHHSVASVWSWLTNNEKLAKWFSELSVAELKKGGVMKFDMGDGTFEEMEIIAVTPYEELAFMWGEDRVYFYLKEEKDKCRLTFVEKLTNVTPHTPKDLAGWHVCLDVIGELLDGRTVHNRKQLWEGWYEKYKQALADYQE</sequence>
<keyword evidence="4" id="KW-1185">Reference proteome</keyword>
<proteinExistence type="inferred from homology"/>
<dbReference type="RefSeq" id="WP_145581339.1">
    <property type="nucleotide sequence ID" value="NZ_CADEPK010000300.1"/>
</dbReference>
<name>A0ABT9Z1E1_9BACI</name>
<accession>A0ABT9Z1E1</accession>
<comment type="similarity">
    <text evidence="1">Belongs to the AHA1 family.</text>
</comment>
<evidence type="ECO:0000313" key="4">
    <source>
        <dbReference type="Proteomes" id="UP001232245"/>
    </source>
</evidence>
<gene>
    <name evidence="3" type="ORF">J2S02_001722</name>
</gene>
<comment type="caution">
    <text evidence="3">The sequence shown here is derived from an EMBL/GenBank/DDBJ whole genome shotgun (WGS) entry which is preliminary data.</text>
</comment>
<evidence type="ECO:0000259" key="2">
    <source>
        <dbReference type="Pfam" id="PF08327"/>
    </source>
</evidence>
<protein>
    <submittedName>
        <fullName evidence="3">Uncharacterized protein YndB with AHSA1/START domain</fullName>
    </submittedName>
</protein>
<dbReference type="Gene3D" id="3.30.530.20">
    <property type="match status" value="1"/>
</dbReference>
<feature type="domain" description="Activator of Hsp90 ATPase homologue 1/2-like C-terminal" evidence="2">
    <location>
        <begin position="23"/>
        <end position="131"/>
    </location>
</feature>